<dbReference type="Proteomes" id="UP000232145">
    <property type="component" value="Unassembled WGS sequence"/>
</dbReference>
<feature type="transmembrane region" description="Helical" evidence="1">
    <location>
        <begin position="6"/>
        <end position="21"/>
    </location>
</feature>
<comment type="caution">
    <text evidence="2">The sequence shown here is derived from an EMBL/GenBank/DDBJ whole genome shotgun (WGS) entry which is preliminary data.</text>
</comment>
<accession>A0A2N0AFT7</accession>
<protein>
    <recommendedName>
        <fullName evidence="4">Acyl carrier protein</fullName>
    </recommendedName>
</protein>
<dbReference type="Gene3D" id="1.10.1200.10">
    <property type="entry name" value="ACP-like"/>
    <property type="match status" value="1"/>
</dbReference>
<keyword evidence="1" id="KW-0812">Transmembrane</keyword>
<reference evidence="2 3" key="1">
    <citation type="submission" date="2017-07" db="EMBL/GenBank/DDBJ databases">
        <title>Leptospira spp. isolated from tropical soils.</title>
        <authorList>
            <person name="Thibeaux R."/>
            <person name="Iraola G."/>
            <person name="Ferres I."/>
            <person name="Bierque E."/>
            <person name="Girault D."/>
            <person name="Soupe-Gilbert M.-E."/>
            <person name="Picardeau M."/>
            <person name="Goarant C."/>
        </authorList>
    </citation>
    <scope>NUCLEOTIDE SEQUENCE [LARGE SCALE GENOMIC DNA]</scope>
    <source>
        <strain evidence="2 3">FH2-B-A1</strain>
    </source>
</reference>
<evidence type="ECO:0008006" key="4">
    <source>
        <dbReference type="Google" id="ProtNLM"/>
    </source>
</evidence>
<keyword evidence="1" id="KW-1133">Transmembrane helix</keyword>
<evidence type="ECO:0000256" key="1">
    <source>
        <dbReference type="SAM" id="Phobius"/>
    </source>
</evidence>
<organism evidence="2 3">
    <name type="scientific">Leptospira harrisiae</name>
    <dbReference type="NCBI Taxonomy" id="2023189"/>
    <lineage>
        <taxon>Bacteria</taxon>
        <taxon>Pseudomonadati</taxon>
        <taxon>Spirochaetota</taxon>
        <taxon>Spirochaetia</taxon>
        <taxon>Leptospirales</taxon>
        <taxon>Leptospiraceae</taxon>
        <taxon>Leptospira</taxon>
    </lineage>
</organism>
<sequence length="138" mass="16598">MIIYVTILIVVFYFIGMFLFKKRRYDSSFNLVFKERVTLTKNQFFQTFYDDKIPEFIVIETLSILEELLPFDTSKLYPDDSFKGNLNFLWKYTDEFTDIEIIERLENNFKIEISNEEAENINSFDDIVKLVTKKLNHS</sequence>
<proteinExistence type="predicted"/>
<dbReference type="EMBL" id="NPDX01000007">
    <property type="protein sequence ID" value="PJZ83155.1"/>
    <property type="molecule type" value="Genomic_DNA"/>
</dbReference>
<dbReference type="AlphaFoldDB" id="A0A2N0AFT7"/>
<evidence type="ECO:0000313" key="3">
    <source>
        <dbReference type="Proteomes" id="UP000232145"/>
    </source>
</evidence>
<dbReference type="InterPro" id="IPR036736">
    <property type="entry name" value="ACP-like_sf"/>
</dbReference>
<evidence type="ECO:0000313" key="2">
    <source>
        <dbReference type="EMBL" id="PJZ83155.1"/>
    </source>
</evidence>
<keyword evidence="1" id="KW-0472">Membrane</keyword>
<keyword evidence="3" id="KW-1185">Reference proteome</keyword>
<dbReference type="SUPFAM" id="SSF47336">
    <property type="entry name" value="ACP-like"/>
    <property type="match status" value="1"/>
</dbReference>
<name>A0A2N0AFT7_9LEPT</name>
<gene>
    <name evidence="2" type="ORF">CH364_17905</name>
</gene>